<evidence type="ECO:0000256" key="1">
    <source>
        <dbReference type="SAM" id="MobiDB-lite"/>
    </source>
</evidence>
<name>A0A1Y1M9A1_PHOPY</name>
<organism evidence="2">
    <name type="scientific">Photinus pyralis</name>
    <name type="common">Common eastern firefly</name>
    <name type="synonym">Lampyris pyralis</name>
    <dbReference type="NCBI Taxonomy" id="7054"/>
    <lineage>
        <taxon>Eukaryota</taxon>
        <taxon>Metazoa</taxon>
        <taxon>Ecdysozoa</taxon>
        <taxon>Arthropoda</taxon>
        <taxon>Hexapoda</taxon>
        <taxon>Insecta</taxon>
        <taxon>Pterygota</taxon>
        <taxon>Neoptera</taxon>
        <taxon>Endopterygota</taxon>
        <taxon>Coleoptera</taxon>
        <taxon>Polyphaga</taxon>
        <taxon>Elateriformia</taxon>
        <taxon>Elateroidea</taxon>
        <taxon>Lampyridae</taxon>
        <taxon>Lampyrinae</taxon>
        <taxon>Photinus</taxon>
    </lineage>
</organism>
<proteinExistence type="predicted"/>
<protein>
    <submittedName>
        <fullName evidence="2">Uncharacterized protein</fullName>
    </submittedName>
</protein>
<reference evidence="2" key="1">
    <citation type="journal article" date="2016" name="Sci. Rep.">
        <title>Molecular characterization of firefly nuptial gifts: a multi-omics approach sheds light on postcopulatory sexual selection.</title>
        <authorList>
            <person name="Al-Wathiqui N."/>
            <person name="Fallon T.R."/>
            <person name="South A."/>
            <person name="Weng J.K."/>
            <person name="Lewis S.M."/>
        </authorList>
    </citation>
    <scope>NUCLEOTIDE SEQUENCE</scope>
</reference>
<feature type="region of interest" description="Disordered" evidence="1">
    <location>
        <begin position="79"/>
        <end position="99"/>
    </location>
</feature>
<dbReference type="AlphaFoldDB" id="A0A1Y1M9A1"/>
<dbReference type="EMBL" id="GEZM01037030">
    <property type="protein sequence ID" value="JAV82233.1"/>
    <property type="molecule type" value="Transcribed_RNA"/>
</dbReference>
<accession>A0A1Y1M9A1</accession>
<sequence>MCFPPPGQATSSRNGKEWQFHEFRLHHDWIRLKSGTVEPAMQGHAYLNSLSCKQRESESRVLQLFNVQLAVQARQLRLSPAGNHHTGQDNRFTGYSSISSSSLRHTTDAVTFCSSPMSSAA</sequence>
<evidence type="ECO:0000313" key="2">
    <source>
        <dbReference type="EMBL" id="JAV82233.1"/>
    </source>
</evidence>